<keyword evidence="5 9" id="KW-0812">Transmembrane</keyword>
<accession>A0A2H9T592</accession>
<dbReference type="InterPro" id="IPR001463">
    <property type="entry name" value="Na/Ala_symport"/>
</dbReference>
<dbReference type="GO" id="GO:0005886">
    <property type="term" value="C:plasma membrane"/>
    <property type="evidence" value="ECO:0007669"/>
    <property type="project" value="UniProtKB-SubCell"/>
</dbReference>
<feature type="transmembrane region" description="Helical" evidence="9">
    <location>
        <begin position="348"/>
        <end position="368"/>
    </location>
</feature>
<organism evidence="10">
    <name type="scientific">invertebrate metagenome</name>
    <dbReference type="NCBI Taxonomy" id="1711999"/>
    <lineage>
        <taxon>unclassified sequences</taxon>
        <taxon>metagenomes</taxon>
        <taxon>organismal metagenomes</taxon>
    </lineage>
</organism>
<keyword evidence="8 9" id="KW-0472">Membrane</keyword>
<keyword evidence="4" id="KW-1003">Cell membrane</keyword>
<evidence type="ECO:0000313" key="10">
    <source>
        <dbReference type="EMBL" id="PJE78384.1"/>
    </source>
</evidence>
<dbReference type="FunFam" id="1.20.1740.10:FF:000004">
    <property type="entry name" value="Sodium:alanine symporter family protein"/>
    <property type="match status" value="1"/>
</dbReference>
<dbReference type="EMBL" id="NSIT01000191">
    <property type="protein sequence ID" value="PJE78384.1"/>
    <property type="molecule type" value="Genomic_DNA"/>
</dbReference>
<name>A0A2H9T592_9ZZZZ</name>
<evidence type="ECO:0000256" key="3">
    <source>
        <dbReference type="ARBA" id="ARBA00022448"/>
    </source>
</evidence>
<sequence length="492" mass="52639">MTDIIAAVNNLIWGNVLVFLLLGVGIFFTFRTRFVQVRRFRQAGKIMLGSRSRLNDSHISPFQAFCTSLAARIGTGNMAGVAVAIYLGGPGAVFWMWLIALLGMSSSLAENILAQLYKTNNGDGTFRGGPAYYIQKALGQRWLGVVFSIALIIAFGFAFNSVQSNSIAAAFLAYGIPAHYVGMALVVFVSLVIFGGIRSIARVAEIIVPVMALCYLIVAVGIVLVNIMELPAVISLIFKSAFGIESAVGGGVAVMVKAAMEQGIKRGLFSNEAGMGSAPNAAATAYSDHPVNQGLIGMMGVFIDTMVVCTATASIILMSGMLETGGSLNGIALTQAALAHEVGGWGHHLVAVAILLFAFTSIIANYYYGESNLQFIHNNNKLIMIYRVAVVSMVFWGSVGSLPTVWAFADVSMGIMALINLVSILVLSGIVIRVLKDYDEQLSIGLTPVFNRKQFPFLDRTMDEDVWQEYARSVTAASHRKQPVNSSVGSSV</sequence>
<protein>
    <submittedName>
        <fullName evidence="10">Amino-acid carrier protein AlsT</fullName>
    </submittedName>
</protein>
<keyword evidence="7 9" id="KW-1133">Transmembrane helix</keyword>
<evidence type="ECO:0000256" key="5">
    <source>
        <dbReference type="ARBA" id="ARBA00022692"/>
    </source>
</evidence>
<dbReference type="PANTHER" id="PTHR30330:SF1">
    <property type="entry name" value="AMINO-ACID CARRIER PROTEIN ALST"/>
    <property type="match status" value="1"/>
</dbReference>
<dbReference type="AlphaFoldDB" id="A0A2H9T592"/>
<dbReference type="Pfam" id="PF01235">
    <property type="entry name" value="Na_Ala_symp"/>
    <property type="match status" value="1"/>
</dbReference>
<dbReference type="GO" id="GO:0005283">
    <property type="term" value="F:amino acid:sodium symporter activity"/>
    <property type="evidence" value="ECO:0007669"/>
    <property type="project" value="InterPro"/>
</dbReference>
<feature type="transmembrane region" description="Helical" evidence="9">
    <location>
        <begin position="171"/>
        <end position="194"/>
    </location>
</feature>
<feature type="transmembrane region" description="Helical" evidence="9">
    <location>
        <begin position="415"/>
        <end position="435"/>
    </location>
</feature>
<feature type="transmembrane region" description="Helical" evidence="9">
    <location>
        <begin position="12"/>
        <end position="30"/>
    </location>
</feature>
<feature type="transmembrane region" description="Helical" evidence="9">
    <location>
        <begin position="138"/>
        <end position="159"/>
    </location>
</feature>
<feature type="transmembrane region" description="Helical" evidence="9">
    <location>
        <begin position="206"/>
        <end position="227"/>
    </location>
</feature>
<evidence type="ECO:0000256" key="9">
    <source>
        <dbReference type="SAM" id="Phobius"/>
    </source>
</evidence>
<evidence type="ECO:0000256" key="6">
    <source>
        <dbReference type="ARBA" id="ARBA00022847"/>
    </source>
</evidence>
<dbReference type="PRINTS" id="PR00175">
    <property type="entry name" value="NAALASMPORT"/>
</dbReference>
<evidence type="ECO:0000256" key="4">
    <source>
        <dbReference type="ARBA" id="ARBA00022475"/>
    </source>
</evidence>
<dbReference type="NCBIfam" id="TIGR00835">
    <property type="entry name" value="agcS"/>
    <property type="match status" value="1"/>
</dbReference>
<keyword evidence="3" id="KW-0813">Transport</keyword>
<evidence type="ECO:0000256" key="2">
    <source>
        <dbReference type="ARBA" id="ARBA00009261"/>
    </source>
</evidence>
<comment type="caution">
    <text evidence="10">The sequence shown here is derived from an EMBL/GenBank/DDBJ whole genome shotgun (WGS) entry which is preliminary data.</text>
</comment>
<feature type="transmembrane region" description="Helical" evidence="9">
    <location>
        <begin position="295"/>
        <end position="318"/>
    </location>
</feature>
<proteinExistence type="inferred from homology"/>
<reference evidence="10" key="1">
    <citation type="journal article" date="2017" name="Appl. Environ. Microbiol.">
        <title>Molecular characterization of an Endozoicomonas-like organism causing infection in king scallop Pecten maximus L.</title>
        <authorList>
            <person name="Cano I."/>
            <person name="van Aerle R."/>
            <person name="Ross S."/>
            <person name="Verner-Jeffreys D.W."/>
            <person name="Paley R.K."/>
            <person name="Rimmer G."/>
            <person name="Ryder D."/>
            <person name="Hooper P."/>
            <person name="Stone D."/>
            <person name="Feist S.W."/>
        </authorList>
    </citation>
    <scope>NUCLEOTIDE SEQUENCE</scope>
</reference>
<keyword evidence="6" id="KW-0769">Symport</keyword>
<feature type="transmembrane region" description="Helical" evidence="9">
    <location>
        <begin position="388"/>
        <end position="409"/>
    </location>
</feature>
<gene>
    <name evidence="10" type="primary">alsT_1</name>
    <name evidence="10" type="ORF">CI610_02678</name>
</gene>
<evidence type="ECO:0000256" key="8">
    <source>
        <dbReference type="ARBA" id="ARBA00023136"/>
    </source>
</evidence>
<dbReference type="PROSITE" id="PS00873">
    <property type="entry name" value="NA_ALANINE_SYMP"/>
    <property type="match status" value="1"/>
</dbReference>
<comment type="subcellular location">
    <subcellularLocation>
        <location evidence="1">Cell membrane</location>
        <topology evidence="1">Multi-pass membrane protein</topology>
    </subcellularLocation>
</comment>
<evidence type="ECO:0000256" key="7">
    <source>
        <dbReference type="ARBA" id="ARBA00022989"/>
    </source>
</evidence>
<feature type="transmembrane region" description="Helical" evidence="9">
    <location>
        <begin position="233"/>
        <end position="256"/>
    </location>
</feature>
<dbReference type="Gene3D" id="1.20.1740.10">
    <property type="entry name" value="Amino acid/polyamine transporter I"/>
    <property type="match status" value="1"/>
</dbReference>
<evidence type="ECO:0000256" key="1">
    <source>
        <dbReference type="ARBA" id="ARBA00004651"/>
    </source>
</evidence>
<comment type="similarity">
    <text evidence="2">Belongs to the alanine or glycine:cation symporter (AGCS) (TC 2.A.25) family.</text>
</comment>
<dbReference type="PANTHER" id="PTHR30330">
    <property type="entry name" value="AGSS FAMILY TRANSPORTER, SODIUM-ALANINE"/>
    <property type="match status" value="1"/>
</dbReference>